<dbReference type="PANTHER" id="PTHR12818">
    <property type="entry name" value="TRNA (ADENINE(37)-N6)-METHYLTRANSFERASE"/>
    <property type="match status" value="1"/>
</dbReference>
<dbReference type="RefSeq" id="WP_193185639.1">
    <property type="nucleotide sequence ID" value="NZ_JACVXA010000071.1"/>
</dbReference>
<dbReference type="AlphaFoldDB" id="A0A8J6YY70"/>
<dbReference type="EMBL" id="JACVXA010000071">
    <property type="protein sequence ID" value="MBE3640097.1"/>
    <property type="molecule type" value="Genomic_DNA"/>
</dbReference>
<evidence type="ECO:0000259" key="3">
    <source>
        <dbReference type="PROSITE" id="PS51668"/>
    </source>
</evidence>
<evidence type="ECO:0000313" key="4">
    <source>
        <dbReference type="EMBL" id="MBE3640097.1"/>
    </source>
</evidence>
<dbReference type="Pfam" id="PF01980">
    <property type="entry name" value="TrmO_N"/>
    <property type="match status" value="1"/>
</dbReference>
<dbReference type="PANTHER" id="PTHR12818:SF0">
    <property type="entry name" value="TRNA (ADENINE(37)-N6)-METHYLTRANSFERASE"/>
    <property type="match status" value="1"/>
</dbReference>
<keyword evidence="4" id="KW-0808">Transferase</keyword>
<dbReference type="InterPro" id="IPR040372">
    <property type="entry name" value="YaeB-like"/>
</dbReference>
<proteinExistence type="inferred from homology"/>
<dbReference type="SUPFAM" id="SSF118196">
    <property type="entry name" value="YaeB-like"/>
    <property type="match status" value="1"/>
</dbReference>
<dbReference type="InterPro" id="IPR036414">
    <property type="entry name" value="YaeB_N_sf"/>
</dbReference>
<dbReference type="GO" id="GO:0032259">
    <property type="term" value="P:methylation"/>
    <property type="evidence" value="ECO:0007669"/>
    <property type="project" value="UniProtKB-KW"/>
</dbReference>
<evidence type="ECO:0000313" key="5">
    <source>
        <dbReference type="Proteomes" id="UP000609121"/>
    </source>
</evidence>
<comment type="similarity">
    <text evidence="2">Belongs to the tRNA methyltransferase O family.</text>
</comment>
<evidence type="ECO:0000256" key="2">
    <source>
        <dbReference type="ARBA" id="ARBA00033753"/>
    </source>
</evidence>
<dbReference type="Proteomes" id="UP000609121">
    <property type="component" value="Unassembled WGS sequence"/>
</dbReference>
<keyword evidence="1" id="KW-0949">S-adenosyl-L-methionine</keyword>
<sequence length="162" mass="17610">MSDTIRPGETLLPFDPGDRIEAGLSFVGVIRSDWSRGDCPRNIARARETGRPARIELRPGYAAALEGLETGQAIIVIGWLHGARRDLARQVPRHAGGPRGTFALRSPVRPNPLSLSVCRITWMERAAGQLGLDAIDLFDRTPVVDLKPWLPGADIPPEAHPG</sequence>
<name>A0A8J6YY70_9RHOB</name>
<evidence type="ECO:0000256" key="1">
    <source>
        <dbReference type="ARBA" id="ARBA00022691"/>
    </source>
</evidence>
<comment type="caution">
    <text evidence="4">The sequence shown here is derived from an EMBL/GenBank/DDBJ whole genome shotgun (WGS) entry which is preliminary data.</text>
</comment>
<dbReference type="PROSITE" id="PS51668">
    <property type="entry name" value="TSAA_2"/>
    <property type="match status" value="1"/>
</dbReference>
<keyword evidence="4" id="KW-0489">Methyltransferase</keyword>
<reference evidence="4" key="1">
    <citation type="submission" date="2020-09" db="EMBL/GenBank/DDBJ databases">
        <title>A novel bacterium of genus Mangrovicoccus, isolated from South China Sea.</title>
        <authorList>
            <person name="Huang H."/>
            <person name="Mo K."/>
            <person name="Hu Y."/>
        </authorList>
    </citation>
    <scope>NUCLEOTIDE SEQUENCE</scope>
    <source>
        <strain evidence="4">HB182678</strain>
    </source>
</reference>
<dbReference type="GO" id="GO:0008168">
    <property type="term" value="F:methyltransferase activity"/>
    <property type="evidence" value="ECO:0007669"/>
    <property type="project" value="UniProtKB-KW"/>
</dbReference>
<accession>A0A8J6YY70</accession>
<dbReference type="InterPro" id="IPR023370">
    <property type="entry name" value="TrmO-like_N"/>
</dbReference>
<dbReference type="Gene3D" id="2.40.30.70">
    <property type="entry name" value="YaeB-like"/>
    <property type="match status" value="1"/>
</dbReference>
<feature type="domain" description="TsaA-like" evidence="3">
    <location>
        <begin position="24"/>
        <end position="158"/>
    </location>
</feature>
<gene>
    <name evidence="4" type="ORF">ICN82_17975</name>
</gene>
<protein>
    <submittedName>
        <fullName evidence="4">SAM-dependent methyltransferase</fullName>
    </submittedName>
</protein>
<keyword evidence="5" id="KW-1185">Reference proteome</keyword>
<dbReference type="InterPro" id="IPR036413">
    <property type="entry name" value="YaeB-like_sf"/>
</dbReference>
<organism evidence="4 5">
    <name type="scientific">Mangrovicoccus algicola</name>
    <dbReference type="NCBI Taxonomy" id="2771008"/>
    <lineage>
        <taxon>Bacteria</taxon>
        <taxon>Pseudomonadati</taxon>
        <taxon>Pseudomonadota</taxon>
        <taxon>Alphaproteobacteria</taxon>
        <taxon>Rhodobacterales</taxon>
        <taxon>Paracoccaceae</taxon>
        <taxon>Mangrovicoccus</taxon>
    </lineage>
</organism>